<evidence type="ECO:0000313" key="3">
    <source>
        <dbReference type="Proteomes" id="UP001642464"/>
    </source>
</evidence>
<dbReference type="EMBL" id="CAXAMM010009002">
    <property type="protein sequence ID" value="CAK9019075.1"/>
    <property type="molecule type" value="Genomic_DNA"/>
</dbReference>
<sequence length="163" mass="18072">MPFSKLPREVSADLKWLAWNDIWAAVNARLATAGGGSDGLRQKRQRQGEEDLRRSAEHVARIGKAEAIQAETLERFQEQVKVVANASAEAALEGKWLPAAKAQQLEAPNELEQRLWGELVKGIKSAGVAVILLSHDELQKAEQLRLDFEDVWAMHSESPNLGE</sequence>
<feature type="region of interest" description="Disordered" evidence="1">
    <location>
        <begin position="34"/>
        <end position="54"/>
    </location>
</feature>
<evidence type="ECO:0000313" key="2">
    <source>
        <dbReference type="EMBL" id="CAK9019075.1"/>
    </source>
</evidence>
<keyword evidence="3" id="KW-1185">Reference proteome</keyword>
<organism evidence="2 3">
    <name type="scientific">Durusdinium trenchii</name>
    <dbReference type="NCBI Taxonomy" id="1381693"/>
    <lineage>
        <taxon>Eukaryota</taxon>
        <taxon>Sar</taxon>
        <taxon>Alveolata</taxon>
        <taxon>Dinophyceae</taxon>
        <taxon>Suessiales</taxon>
        <taxon>Symbiodiniaceae</taxon>
        <taxon>Durusdinium</taxon>
    </lineage>
</organism>
<accession>A0ABP0JX92</accession>
<comment type="caution">
    <text evidence="2">The sequence shown here is derived from an EMBL/GenBank/DDBJ whole genome shotgun (WGS) entry which is preliminary data.</text>
</comment>
<name>A0ABP0JX92_9DINO</name>
<proteinExistence type="predicted"/>
<reference evidence="2 3" key="1">
    <citation type="submission" date="2024-02" db="EMBL/GenBank/DDBJ databases">
        <authorList>
            <person name="Chen Y."/>
            <person name="Shah S."/>
            <person name="Dougan E. K."/>
            <person name="Thang M."/>
            <person name="Chan C."/>
        </authorList>
    </citation>
    <scope>NUCLEOTIDE SEQUENCE [LARGE SCALE GENOMIC DNA]</scope>
</reference>
<protein>
    <submittedName>
        <fullName evidence="2">Uncharacterized protein</fullName>
    </submittedName>
</protein>
<evidence type="ECO:0000256" key="1">
    <source>
        <dbReference type="SAM" id="MobiDB-lite"/>
    </source>
</evidence>
<gene>
    <name evidence="2" type="ORF">SCF082_LOCUS14363</name>
</gene>
<dbReference type="Proteomes" id="UP001642464">
    <property type="component" value="Unassembled WGS sequence"/>
</dbReference>